<reference evidence="2 3" key="1">
    <citation type="submission" date="2017-03" db="EMBL/GenBank/DDBJ databases">
        <title>Draft genome sequence of Streptomyces scabrisporus NF3, endophyte isolated from Amphipterygium adstringens.</title>
        <authorList>
            <person name="Vazquez M."/>
            <person name="Ceapa C.D."/>
            <person name="Rodriguez Luna D."/>
            <person name="Sanchez Esquivel S."/>
        </authorList>
    </citation>
    <scope>NUCLEOTIDE SEQUENCE [LARGE SCALE GENOMIC DNA]</scope>
    <source>
        <strain evidence="2 3">NF3</strain>
    </source>
</reference>
<keyword evidence="1" id="KW-0472">Membrane</keyword>
<accession>A0A1T3NPB5</accession>
<dbReference type="InterPro" id="IPR046096">
    <property type="entry name" value="DUF6114"/>
</dbReference>
<dbReference type="EMBL" id="MWQN01000002">
    <property type="protein sequence ID" value="OPC78659.1"/>
    <property type="molecule type" value="Genomic_DNA"/>
</dbReference>
<comment type="caution">
    <text evidence="2">The sequence shown here is derived from an EMBL/GenBank/DDBJ whole genome shotgun (WGS) entry which is preliminary data.</text>
</comment>
<dbReference type="Proteomes" id="UP000190037">
    <property type="component" value="Unassembled WGS sequence"/>
</dbReference>
<feature type="transmembrane region" description="Helical" evidence="1">
    <location>
        <begin position="21"/>
        <end position="41"/>
    </location>
</feature>
<keyword evidence="1" id="KW-0812">Transmembrane</keyword>
<proteinExistence type="predicted"/>
<sequence>MDRYLPFRAERRVVRRWRRTRPFWSGMYLIAGGLEILAVPLSPLPVMISLGIAGIASLAIGVILIVAGLFMWFAARHRHFVGIFAMIVSISSFVAANLGGFLLGMLLGVLGSAMGVAWRPNRVREAKRAAEAETAAMAVLLPLLLVASVLGPGESRAGAVAPAATTTGTTAAPPAERIVVGATPPTITASFFAPVGFALAGVTTLDTARGPLRVLVLTMDSARLRDYRLSTRDGAGPGMRIDTTRLDLDGHVRIYLTRLHGCIEGLLCLDFAADGLPLPPIIPPFVFMTDVRAEQALVRTDRITTDLKLT</sequence>
<name>A0A1T3NPB5_9ACTN</name>
<keyword evidence="1" id="KW-1133">Transmembrane helix</keyword>
<dbReference type="STRING" id="159449.B4N89_31295"/>
<dbReference type="AlphaFoldDB" id="A0A1T3NPB5"/>
<keyword evidence="3" id="KW-1185">Reference proteome</keyword>
<gene>
    <name evidence="2" type="ORF">B4N89_31295</name>
</gene>
<dbReference type="Pfam" id="PF19609">
    <property type="entry name" value="DUF6114"/>
    <property type="match status" value="1"/>
</dbReference>
<protein>
    <submittedName>
        <fullName evidence="2">Uncharacterized protein</fullName>
    </submittedName>
</protein>
<evidence type="ECO:0000313" key="3">
    <source>
        <dbReference type="Proteomes" id="UP000190037"/>
    </source>
</evidence>
<feature type="transmembrane region" description="Helical" evidence="1">
    <location>
        <begin position="79"/>
        <end position="95"/>
    </location>
</feature>
<evidence type="ECO:0000313" key="2">
    <source>
        <dbReference type="EMBL" id="OPC78659.1"/>
    </source>
</evidence>
<feature type="transmembrane region" description="Helical" evidence="1">
    <location>
        <begin position="47"/>
        <end position="72"/>
    </location>
</feature>
<evidence type="ECO:0000256" key="1">
    <source>
        <dbReference type="SAM" id="Phobius"/>
    </source>
</evidence>
<organism evidence="2 3">
    <name type="scientific">Embleya scabrispora</name>
    <dbReference type="NCBI Taxonomy" id="159449"/>
    <lineage>
        <taxon>Bacteria</taxon>
        <taxon>Bacillati</taxon>
        <taxon>Actinomycetota</taxon>
        <taxon>Actinomycetes</taxon>
        <taxon>Kitasatosporales</taxon>
        <taxon>Streptomycetaceae</taxon>
        <taxon>Embleya</taxon>
    </lineage>
</organism>